<dbReference type="InterPro" id="IPR022617">
    <property type="entry name" value="Rad60/SUMO-like_dom"/>
</dbReference>
<dbReference type="GO" id="GO:0044389">
    <property type="term" value="F:ubiquitin-like protein ligase binding"/>
    <property type="evidence" value="ECO:0000318"/>
    <property type="project" value="GO_Central"/>
</dbReference>
<dbReference type="GO" id="GO:0016925">
    <property type="term" value="P:protein sumoylation"/>
    <property type="evidence" value="ECO:0000318"/>
    <property type="project" value="GO_Central"/>
</dbReference>
<dbReference type="SMR" id="A0A1U8GH93"/>
<dbReference type="Gene3D" id="3.10.20.90">
    <property type="entry name" value="Phosphatidylinositol 3-kinase Catalytic Subunit, Chain A, domain 1"/>
    <property type="match status" value="1"/>
</dbReference>
<evidence type="ECO:0000313" key="4">
    <source>
        <dbReference type="Proteomes" id="UP000222542"/>
    </source>
</evidence>
<keyword evidence="1" id="KW-0833">Ubl conjugation pathway</keyword>
<dbReference type="GO" id="GO:0031386">
    <property type="term" value="F:protein tag activity"/>
    <property type="evidence" value="ECO:0000318"/>
    <property type="project" value="GO_Central"/>
</dbReference>
<gene>
    <name evidence="3" type="ORF">T459_07448</name>
</gene>
<keyword evidence="1" id="KW-0539">Nucleus</keyword>
<dbReference type="SUPFAM" id="SSF54236">
    <property type="entry name" value="Ubiquitin-like"/>
    <property type="match status" value="1"/>
</dbReference>
<organism evidence="3 4">
    <name type="scientific">Capsicum annuum</name>
    <name type="common">Capsicum pepper</name>
    <dbReference type="NCBI Taxonomy" id="4072"/>
    <lineage>
        <taxon>Eukaryota</taxon>
        <taxon>Viridiplantae</taxon>
        <taxon>Streptophyta</taxon>
        <taxon>Embryophyta</taxon>
        <taxon>Tracheophyta</taxon>
        <taxon>Spermatophyta</taxon>
        <taxon>Magnoliopsida</taxon>
        <taxon>eudicotyledons</taxon>
        <taxon>Gunneridae</taxon>
        <taxon>Pentapetalae</taxon>
        <taxon>asterids</taxon>
        <taxon>lamiids</taxon>
        <taxon>Solanales</taxon>
        <taxon>Solanaceae</taxon>
        <taxon>Solanoideae</taxon>
        <taxon>Capsiceae</taxon>
        <taxon>Capsicum</taxon>
    </lineage>
</organism>
<comment type="similarity">
    <text evidence="1">Belongs to the ubiquitin family. SUMO subfamily.</text>
</comment>
<dbReference type="InterPro" id="IPR000626">
    <property type="entry name" value="Ubiquitin-like_dom"/>
</dbReference>
<dbReference type="Pfam" id="PF11976">
    <property type="entry name" value="Rad60-SLD"/>
    <property type="match status" value="1"/>
</dbReference>
<dbReference type="Gramene" id="PHT85342">
    <property type="protein sequence ID" value="PHT85342"/>
    <property type="gene ID" value="T459_07448"/>
</dbReference>
<dbReference type="GO" id="GO:0005634">
    <property type="term" value="C:nucleus"/>
    <property type="evidence" value="ECO:0000318"/>
    <property type="project" value="GO_Central"/>
</dbReference>
<protein>
    <recommendedName>
        <fullName evidence="1">Small ubiquitin-related modifier</fullName>
        <shortName evidence="1">SUMO</shortName>
    </recommendedName>
</protein>
<dbReference type="PANTHER" id="PTHR10562">
    <property type="entry name" value="SMALL UBIQUITIN-RELATED MODIFIER"/>
    <property type="match status" value="1"/>
</dbReference>
<dbReference type="SMART" id="SM00213">
    <property type="entry name" value="UBQ"/>
    <property type="match status" value="1"/>
</dbReference>
<name>A0A1U8GH93_CAPAN</name>
<accession>A0A1U8GH93</accession>
<evidence type="ECO:0000313" key="3">
    <source>
        <dbReference type="EMBL" id="PHT85342.1"/>
    </source>
</evidence>
<dbReference type="EMBL" id="AYRZ02000003">
    <property type="protein sequence ID" value="PHT85342.1"/>
    <property type="molecule type" value="Genomic_DNA"/>
</dbReference>
<dbReference type="PROSITE" id="PS50053">
    <property type="entry name" value="UBIQUITIN_2"/>
    <property type="match status" value="1"/>
</dbReference>
<comment type="subcellular location">
    <subcellularLocation>
        <location evidence="1">Nucleus</location>
    </subcellularLocation>
</comment>
<evidence type="ECO:0000256" key="1">
    <source>
        <dbReference type="RuleBase" id="RU361190"/>
    </source>
</evidence>
<dbReference type="AlphaFoldDB" id="A0A1U8GH93"/>
<keyword evidence="4" id="KW-1185">Reference proteome</keyword>
<dbReference type="Proteomes" id="UP000222542">
    <property type="component" value="Unassembled WGS sequence"/>
</dbReference>
<proteinExistence type="inferred from homology"/>
<evidence type="ECO:0000259" key="2">
    <source>
        <dbReference type="PROSITE" id="PS50053"/>
    </source>
</evidence>
<feature type="domain" description="Ubiquitin-like" evidence="2">
    <location>
        <begin position="20"/>
        <end position="96"/>
    </location>
</feature>
<dbReference type="OMA" id="ETPPREM"/>
<sequence>MGGDKRKKRPFEEPSEQILINLRIKSQDGTVLYYTVKPTSSMKTLFKSYAKKKQIMDYKTIRFLYNGERLSSRKTVNQVGLEDDDEIDAMLHQHGGGSAHYY</sequence>
<reference evidence="3 4" key="1">
    <citation type="journal article" date="2014" name="Nat. Genet.">
        <title>Genome sequence of the hot pepper provides insights into the evolution of pungency in Capsicum species.</title>
        <authorList>
            <person name="Kim S."/>
            <person name="Park M."/>
            <person name="Yeom S.I."/>
            <person name="Kim Y.M."/>
            <person name="Lee J.M."/>
            <person name="Lee H.A."/>
            <person name="Seo E."/>
            <person name="Choi J."/>
            <person name="Cheong K."/>
            <person name="Kim K.T."/>
            <person name="Jung K."/>
            <person name="Lee G.W."/>
            <person name="Oh S.K."/>
            <person name="Bae C."/>
            <person name="Kim S.B."/>
            <person name="Lee H.Y."/>
            <person name="Kim S.Y."/>
            <person name="Kim M.S."/>
            <person name="Kang B.C."/>
            <person name="Jo Y.D."/>
            <person name="Yang H.B."/>
            <person name="Jeong H.J."/>
            <person name="Kang W.H."/>
            <person name="Kwon J.K."/>
            <person name="Shin C."/>
            <person name="Lim J.Y."/>
            <person name="Park J.H."/>
            <person name="Huh J.H."/>
            <person name="Kim J.S."/>
            <person name="Kim B.D."/>
            <person name="Cohen O."/>
            <person name="Paran I."/>
            <person name="Suh M.C."/>
            <person name="Lee S.B."/>
            <person name="Kim Y.K."/>
            <person name="Shin Y."/>
            <person name="Noh S.J."/>
            <person name="Park J."/>
            <person name="Seo Y.S."/>
            <person name="Kwon S.Y."/>
            <person name="Kim H.A."/>
            <person name="Park J.M."/>
            <person name="Kim H.J."/>
            <person name="Choi S.B."/>
            <person name="Bosland P.W."/>
            <person name="Reeves G."/>
            <person name="Jo S.H."/>
            <person name="Lee B.W."/>
            <person name="Cho H.T."/>
            <person name="Choi H.S."/>
            <person name="Lee M.S."/>
            <person name="Yu Y."/>
            <person name="Do Choi Y."/>
            <person name="Park B.S."/>
            <person name="van Deynze A."/>
            <person name="Ashrafi H."/>
            <person name="Hill T."/>
            <person name="Kim W.T."/>
            <person name="Pai H.S."/>
            <person name="Ahn H.K."/>
            <person name="Yeam I."/>
            <person name="Giovannoni J.J."/>
            <person name="Rose J.K."/>
            <person name="Sorensen I."/>
            <person name="Lee S.J."/>
            <person name="Kim R.W."/>
            <person name="Choi I.Y."/>
            <person name="Choi B.S."/>
            <person name="Lim J.S."/>
            <person name="Lee Y.H."/>
            <person name="Choi D."/>
        </authorList>
    </citation>
    <scope>NUCLEOTIDE SEQUENCE [LARGE SCALE GENOMIC DNA]</scope>
    <source>
        <strain evidence="4">cv. CM334</strain>
    </source>
</reference>
<dbReference type="STRING" id="4072.A0A1U8GH93"/>
<dbReference type="OrthoDB" id="442921at2759"/>
<reference evidence="3 4" key="2">
    <citation type="journal article" date="2017" name="Genome Biol.">
        <title>New reference genome sequences of hot pepper reveal the massive evolution of plant disease-resistance genes by retroduplication.</title>
        <authorList>
            <person name="Kim S."/>
            <person name="Park J."/>
            <person name="Yeom S.I."/>
            <person name="Kim Y.M."/>
            <person name="Seo E."/>
            <person name="Kim K.T."/>
            <person name="Kim M.S."/>
            <person name="Lee J.M."/>
            <person name="Cheong K."/>
            <person name="Shin H.S."/>
            <person name="Kim S.B."/>
            <person name="Han K."/>
            <person name="Lee J."/>
            <person name="Park M."/>
            <person name="Lee H.A."/>
            <person name="Lee H.Y."/>
            <person name="Lee Y."/>
            <person name="Oh S."/>
            <person name="Lee J.H."/>
            <person name="Choi E."/>
            <person name="Choi E."/>
            <person name="Lee S.E."/>
            <person name="Jeon J."/>
            <person name="Kim H."/>
            <person name="Choi G."/>
            <person name="Song H."/>
            <person name="Lee J."/>
            <person name="Lee S.C."/>
            <person name="Kwon J.K."/>
            <person name="Lee H.Y."/>
            <person name="Koo N."/>
            <person name="Hong Y."/>
            <person name="Kim R.W."/>
            <person name="Kang W.H."/>
            <person name="Huh J.H."/>
            <person name="Kang B.C."/>
            <person name="Yang T.J."/>
            <person name="Lee Y.H."/>
            <person name="Bennetzen J.L."/>
            <person name="Choi D."/>
        </authorList>
    </citation>
    <scope>NUCLEOTIDE SEQUENCE [LARGE SCALE GENOMIC DNA]</scope>
    <source>
        <strain evidence="4">cv. CM334</strain>
    </source>
</reference>
<comment type="caution">
    <text evidence="3">The sequence shown here is derived from an EMBL/GenBank/DDBJ whole genome shotgun (WGS) entry which is preliminary data.</text>
</comment>
<dbReference type="InterPro" id="IPR029071">
    <property type="entry name" value="Ubiquitin-like_domsf"/>
</dbReference>